<evidence type="ECO:0000313" key="5">
    <source>
        <dbReference type="Proteomes" id="UP000326509"/>
    </source>
</evidence>
<keyword evidence="1 2" id="KW-0732">Signal</keyword>
<protein>
    <recommendedName>
        <fullName evidence="3">DUF4174 domain-containing protein</fullName>
    </recommendedName>
</protein>
<dbReference type="AlphaFoldDB" id="A0A5J4IVH0"/>
<evidence type="ECO:0000256" key="2">
    <source>
        <dbReference type="SAM" id="SignalP"/>
    </source>
</evidence>
<feature type="chain" id="PRO_5023922256" description="DUF4174 domain-containing protein" evidence="2">
    <location>
        <begin position="18"/>
        <end position="87"/>
    </location>
</feature>
<reference evidence="4 5" key="1">
    <citation type="submission" date="2019-08" db="EMBL/GenBank/DDBJ databases">
        <title>Draft genome sequence of Ulvibacter marinus type strain NBRC 109484.</title>
        <authorList>
            <person name="Kawano K."/>
            <person name="Ushijima N."/>
            <person name="Kihara M."/>
            <person name="Itoh H."/>
        </authorList>
    </citation>
    <scope>NUCLEOTIDE SEQUENCE [LARGE SCALE GENOMIC DNA]</scope>
    <source>
        <strain evidence="4 5">NBRC 109484</strain>
    </source>
</reference>
<organism evidence="4 5">
    <name type="scientific">Patiriisocius marinus</name>
    <dbReference type="NCBI Taxonomy" id="1397112"/>
    <lineage>
        <taxon>Bacteria</taxon>
        <taxon>Pseudomonadati</taxon>
        <taxon>Bacteroidota</taxon>
        <taxon>Flavobacteriia</taxon>
        <taxon>Flavobacteriales</taxon>
        <taxon>Flavobacteriaceae</taxon>
        <taxon>Patiriisocius</taxon>
    </lineage>
</organism>
<comment type="caution">
    <text evidence="4">The sequence shown here is derived from an EMBL/GenBank/DDBJ whole genome shotgun (WGS) entry which is preliminary data.</text>
</comment>
<evidence type="ECO:0000259" key="3">
    <source>
        <dbReference type="Pfam" id="PF13778"/>
    </source>
</evidence>
<dbReference type="EMBL" id="BKCG01000001">
    <property type="protein sequence ID" value="GER58262.1"/>
    <property type="molecule type" value="Genomic_DNA"/>
</dbReference>
<dbReference type="InterPro" id="IPR025232">
    <property type="entry name" value="DUF4174"/>
</dbReference>
<evidence type="ECO:0000313" key="4">
    <source>
        <dbReference type="EMBL" id="GER58262.1"/>
    </source>
</evidence>
<keyword evidence="5" id="KW-1185">Reference proteome</keyword>
<name>A0A5J4IVH0_9FLAO</name>
<feature type="signal peptide" evidence="2">
    <location>
        <begin position="1"/>
        <end position="17"/>
    </location>
</feature>
<evidence type="ECO:0000256" key="1">
    <source>
        <dbReference type="ARBA" id="ARBA00022729"/>
    </source>
</evidence>
<gene>
    <name evidence="4" type="ORF">ULMA_03700</name>
</gene>
<sequence>MKLKVLFLLLIPFVMNAQDLHKHQWESRIIVISTPTFESSEAALQKSYLQTEVEKLAERKIKVYHVTNTGYTVDFNSEILMSQNSDS</sequence>
<dbReference type="Pfam" id="PF13778">
    <property type="entry name" value="DUF4174"/>
    <property type="match status" value="1"/>
</dbReference>
<accession>A0A5J4IVH0</accession>
<proteinExistence type="predicted"/>
<feature type="domain" description="DUF4174" evidence="3">
    <location>
        <begin position="20"/>
        <end position="73"/>
    </location>
</feature>
<dbReference type="Proteomes" id="UP000326509">
    <property type="component" value="Unassembled WGS sequence"/>
</dbReference>